<keyword evidence="7 8" id="KW-0802">TPR repeat</keyword>
<dbReference type="Gene3D" id="3.40.50.2000">
    <property type="entry name" value="Glycogen Phosphorylase B"/>
    <property type="match status" value="1"/>
</dbReference>
<evidence type="ECO:0000256" key="8">
    <source>
        <dbReference type="PROSITE-ProRule" id="PRU00339"/>
    </source>
</evidence>
<dbReference type="PANTHER" id="PTHR44835">
    <property type="entry name" value="UDP-N-ACETYLGLUCOSAMINE--PEPTIDE N-ACETYLGLUCOSAMINYLTRANSFERASE SPINDLY-RELATED"/>
    <property type="match status" value="1"/>
</dbReference>
<dbReference type="InterPro" id="IPR011990">
    <property type="entry name" value="TPR-like_helical_dom_sf"/>
</dbReference>
<dbReference type="Pfam" id="PF07719">
    <property type="entry name" value="TPR_2"/>
    <property type="match status" value="1"/>
</dbReference>
<dbReference type="InterPro" id="IPR019734">
    <property type="entry name" value="TPR_rpt"/>
</dbReference>
<dbReference type="EMBL" id="PFFQ01000006">
    <property type="protein sequence ID" value="PIW19096.1"/>
    <property type="molecule type" value="Genomic_DNA"/>
</dbReference>
<evidence type="ECO:0000256" key="3">
    <source>
        <dbReference type="ARBA" id="ARBA00011970"/>
    </source>
</evidence>
<dbReference type="SUPFAM" id="SSF48452">
    <property type="entry name" value="TPR-like"/>
    <property type="match status" value="1"/>
</dbReference>
<sequence length="610" mass="68602">MVKSDALKSLDLYTQGMAAFKAHQHGQAVALVRQALDYTLPPPQRTMITHMLGILLCYISEYAEARQCFEACLAQEPNHLQAMFYLGSLERLAGNLEQARTLYTQILLYQGTESAYLYALANTLHEQGHLDEAEAYYRQVLAHAPENSHAHFFLSVLLKKAEQNEQAQYHYLKACELNLCFLTYSSDKRAYLPVVEGRLEQIATLGSEGFTLFEELLIGLYHVPTFPLTEHASLIHTWGEALRPPLDPGPRPPRKKLRIGYFSYKFCNFTSTPTLKAFLRQHDHEAFEICLLAEVEQEDSDTAEFRQMADRFANIHGQSDEAVCDLIRSWEIDILVDLGGHALKSRLPILAYRPAPIQVSTPLAFASSSGIADYYLVDAPLLLGEGAAMFNETLIPMKTALVWEPSLAQRPEPIKRLGEPLVFGFCNQAQKISLPLAQAWAAILKAVPDLTLRLKCPAFNDPSTHFYFKLLLEKAGVPLNQVKEEGFSVYEKHLEFFNGIDLLLDAFPFQGGVTTCDSLWMGVPVLSVVTPGRVGNCFLVQAGQQELLCADLEDYVAKAIELAQNPEQLRLRRSQVRLDFEASPLCQPAAFTRELEQIYRDLWAGKYPPK</sequence>
<dbReference type="Proteomes" id="UP000231019">
    <property type="component" value="Unassembled WGS sequence"/>
</dbReference>
<keyword evidence="6" id="KW-0677">Repeat</keyword>
<dbReference type="GO" id="GO:0097363">
    <property type="term" value="F:protein O-acetylglucosaminyltransferase activity"/>
    <property type="evidence" value="ECO:0007669"/>
    <property type="project" value="UniProtKB-EC"/>
</dbReference>
<evidence type="ECO:0000256" key="4">
    <source>
        <dbReference type="ARBA" id="ARBA00022676"/>
    </source>
</evidence>
<evidence type="ECO:0000256" key="2">
    <source>
        <dbReference type="ARBA" id="ARBA00005386"/>
    </source>
</evidence>
<evidence type="ECO:0000256" key="1">
    <source>
        <dbReference type="ARBA" id="ARBA00004922"/>
    </source>
</evidence>
<comment type="similarity">
    <text evidence="2">Belongs to the glycosyltransferase 41 family. O-GlcNAc transferase subfamily.</text>
</comment>
<dbReference type="AlphaFoldDB" id="A0A2M7GAD6"/>
<accession>A0A2M7GAD6</accession>
<dbReference type="EC" id="2.4.1.255" evidence="3"/>
<dbReference type="SMART" id="SM00028">
    <property type="entry name" value="TPR"/>
    <property type="match status" value="4"/>
</dbReference>
<evidence type="ECO:0000256" key="7">
    <source>
        <dbReference type="ARBA" id="ARBA00022803"/>
    </source>
</evidence>
<dbReference type="InterPro" id="IPR051939">
    <property type="entry name" value="Glycosyltr_41/O-GlcNAc_trsf"/>
</dbReference>
<dbReference type="Gene3D" id="1.25.40.10">
    <property type="entry name" value="Tetratricopeptide repeat domain"/>
    <property type="match status" value="1"/>
</dbReference>
<dbReference type="Pfam" id="PF13844">
    <property type="entry name" value="Glyco_transf_41"/>
    <property type="match status" value="2"/>
</dbReference>
<evidence type="ECO:0000256" key="5">
    <source>
        <dbReference type="ARBA" id="ARBA00022679"/>
    </source>
</evidence>
<evidence type="ECO:0000313" key="11">
    <source>
        <dbReference type="Proteomes" id="UP000231019"/>
    </source>
</evidence>
<reference evidence="10 11" key="1">
    <citation type="submission" date="2017-09" db="EMBL/GenBank/DDBJ databases">
        <title>Depth-based differentiation of microbial function through sediment-hosted aquifers and enrichment of novel symbionts in the deep terrestrial subsurface.</title>
        <authorList>
            <person name="Probst A.J."/>
            <person name="Ladd B."/>
            <person name="Jarett J.K."/>
            <person name="Geller-Mcgrath D.E."/>
            <person name="Sieber C.M."/>
            <person name="Emerson J.B."/>
            <person name="Anantharaman K."/>
            <person name="Thomas B.C."/>
            <person name="Malmstrom R."/>
            <person name="Stieglmeier M."/>
            <person name="Klingl A."/>
            <person name="Woyke T."/>
            <person name="Ryan C.M."/>
            <person name="Banfield J.F."/>
        </authorList>
    </citation>
    <scope>NUCLEOTIDE SEQUENCE [LARGE SCALE GENOMIC DNA]</scope>
    <source>
        <strain evidence="10">CG17_big_fil_post_rev_8_21_14_2_50_48_46</strain>
    </source>
</reference>
<name>A0A2M7GAD6_9BACT</name>
<dbReference type="InterPro" id="IPR013105">
    <property type="entry name" value="TPR_2"/>
</dbReference>
<dbReference type="PANTHER" id="PTHR44835:SF1">
    <property type="entry name" value="PROTEIN O-GLCNAC TRANSFERASE"/>
    <property type="match status" value="1"/>
</dbReference>
<organism evidence="10 11">
    <name type="scientific">bacterium (Candidatus Blackallbacteria) CG17_big_fil_post_rev_8_21_14_2_50_48_46</name>
    <dbReference type="NCBI Taxonomy" id="2014261"/>
    <lineage>
        <taxon>Bacteria</taxon>
        <taxon>Candidatus Blackallbacteria</taxon>
    </lineage>
</organism>
<gene>
    <name evidence="10" type="ORF">COW36_03005</name>
</gene>
<comment type="pathway">
    <text evidence="1">Protein modification; protein glycosylation.</text>
</comment>
<evidence type="ECO:0000313" key="10">
    <source>
        <dbReference type="EMBL" id="PIW19096.1"/>
    </source>
</evidence>
<evidence type="ECO:0000256" key="6">
    <source>
        <dbReference type="ARBA" id="ARBA00022737"/>
    </source>
</evidence>
<feature type="domain" description="O-GlcNAc transferase C-terminal" evidence="9">
    <location>
        <begin position="254"/>
        <end position="394"/>
    </location>
</feature>
<feature type="domain" description="O-GlcNAc transferase C-terminal" evidence="9">
    <location>
        <begin position="421"/>
        <end position="594"/>
    </location>
</feature>
<comment type="caution">
    <text evidence="10">The sequence shown here is derived from an EMBL/GenBank/DDBJ whole genome shotgun (WGS) entry which is preliminary data.</text>
</comment>
<dbReference type="Pfam" id="PF13432">
    <property type="entry name" value="TPR_16"/>
    <property type="match status" value="1"/>
</dbReference>
<keyword evidence="5" id="KW-0808">Transferase</keyword>
<dbReference type="InterPro" id="IPR029489">
    <property type="entry name" value="OGT/SEC/SPY_C"/>
</dbReference>
<proteinExistence type="inferred from homology"/>
<keyword evidence="4" id="KW-0328">Glycosyltransferase</keyword>
<feature type="repeat" description="TPR" evidence="8">
    <location>
        <begin position="114"/>
        <end position="147"/>
    </location>
</feature>
<dbReference type="Gene3D" id="3.40.50.11380">
    <property type="match status" value="1"/>
</dbReference>
<evidence type="ECO:0000259" key="9">
    <source>
        <dbReference type="Pfam" id="PF13844"/>
    </source>
</evidence>
<dbReference type="PROSITE" id="PS50005">
    <property type="entry name" value="TPR"/>
    <property type="match status" value="1"/>
</dbReference>
<protein>
    <recommendedName>
        <fullName evidence="3">protein O-GlcNAc transferase</fullName>
        <ecNumber evidence="3">2.4.1.255</ecNumber>
    </recommendedName>
</protein>